<gene>
    <name evidence="2" type="ORF">A2172_04195</name>
</gene>
<organism evidence="2 3">
    <name type="scientific">Candidatus Woykebacteria bacterium RBG_13_40_15</name>
    <dbReference type="NCBI Taxonomy" id="1802593"/>
    <lineage>
        <taxon>Bacteria</taxon>
        <taxon>Candidatus Woykeibacteriota</taxon>
    </lineage>
</organism>
<comment type="caution">
    <text evidence="2">The sequence shown here is derived from an EMBL/GenBank/DDBJ whole genome shotgun (WGS) entry which is preliminary data.</text>
</comment>
<name>A0A1G1W6Z1_9BACT</name>
<feature type="transmembrane region" description="Helical" evidence="1">
    <location>
        <begin position="45"/>
        <end position="67"/>
    </location>
</feature>
<evidence type="ECO:0000256" key="1">
    <source>
        <dbReference type="SAM" id="Phobius"/>
    </source>
</evidence>
<dbReference type="Proteomes" id="UP000176631">
    <property type="component" value="Unassembled WGS sequence"/>
</dbReference>
<keyword evidence="1" id="KW-1133">Transmembrane helix</keyword>
<keyword evidence="1" id="KW-0812">Transmembrane</keyword>
<protein>
    <submittedName>
        <fullName evidence="2">Uncharacterized protein</fullName>
    </submittedName>
</protein>
<dbReference type="STRING" id="1802593.A2172_04195"/>
<evidence type="ECO:0000313" key="3">
    <source>
        <dbReference type="Proteomes" id="UP000176631"/>
    </source>
</evidence>
<feature type="transmembrane region" description="Helical" evidence="1">
    <location>
        <begin position="185"/>
        <end position="203"/>
    </location>
</feature>
<feature type="transmembrane region" description="Helical" evidence="1">
    <location>
        <begin position="142"/>
        <end position="165"/>
    </location>
</feature>
<dbReference type="EMBL" id="MHCP01000025">
    <property type="protein sequence ID" value="OGY23401.1"/>
    <property type="molecule type" value="Genomic_DNA"/>
</dbReference>
<dbReference type="AlphaFoldDB" id="A0A1G1W6Z1"/>
<accession>A0A1G1W6Z1</accession>
<evidence type="ECO:0000313" key="2">
    <source>
        <dbReference type="EMBL" id="OGY23401.1"/>
    </source>
</evidence>
<sequence>MRLATTLSRKVVPLSWGRRIAARRTIKEIGFIGVWQFQARLSATILLSLAAFIGAWQAVIVMLPWGLTATHWYETARANGLQDILETPAPTKNKGQRLGSWLFYGLKIYLFDFKQFVFFHLLGPSISRRSKSSLRMQGRRLLIILGMTLFGVLATHHALSLAGYSRRQIYWGNMAARVLNIPVKILETTILVGLLFLIVRLITGLV</sequence>
<keyword evidence="1" id="KW-0472">Membrane</keyword>
<reference evidence="2 3" key="1">
    <citation type="journal article" date="2016" name="Nat. Commun.">
        <title>Thousands of microbial genomes shed light on interconnected biogeochemical processes in an aquifer system.</title>
        <authorList>
            <person name="Anantharaman K."/>
            <person name="Brown C.T."/>
            <person name="Hug L.A."/>
            <person name="Sharon I."/>
            <person name="Castelle C.J."/>
            <person name="Probst A.J."/>
            <person name="Thomas B.C."/>
            <person name="Singh A."/>
            <person name="Wilkins M.J."/>
            <person name="Karaoz U."/>
            <person name="Brodie E.L."/>
            <person name="Williams K.H."/>
            <person name="Hubbard S.S."/>
            <person name="Banfield J.F."/>
        </authorList>
    </citation>
    <scope>NUCLEOTIDE SEQUENCE [LARGE SCALE GENOMIC DNA]</scope>
</reference>
<feature type="transmembrane region" description="Helical" evidence="1">
    <location>
        <begin position="101"/>
        <end position="122"/>
    </location>
</feature>
<proteinExistence type="predicted"/>